<dbReference type="Proteomes" id="UP000242662">
    <property type="component" value="Unassembled WGS sequence"/>
</dbReference>
<dbReference type="InterPro" id="IPR036170">
    <property type="entry name" value="YezG-like_sf"/>
</dbReference>
<protein>
    <recommendedName>
        <fullName evidence="3">Antitoxin YezG</fullName>
    </recommendedName>
</protein>
<evidence type="ECO:0000313" key="2">
    <source>
        <dbReference type="Proteomes" id="UP000242662"/>
    </source>
</evidence>
<sequence>MSAQVESYYQQMANLIVDMIPEDWQEVKLYAESRRGYQGIFFYYFSNEKDEWVYYMDIPEKCDVPQEEFDNLNTNLSFCIKDFKNDYEAEFEEPWTGFQLTLSHNGNFNVHFNYDENSLDPMLTEVAWAYEQLGLVPSEDSFNKTLLDEYLEEKEKGKRYPFLEPVKEE</sequence>
<dbReference type="AlphaFoldDB" id="A0A1G6HAL6"/>
<evidence type="ECO:0000313" key="1">
    <source>
        <dbReference type="EMBL" id="SDB90975.1"/>
    </source>
</evidence>
<dbReference type="EMBL" id="FMYM01000003">
    <property type="protein sequence ID" value="SDB90975.1"/>
    <property type="molecule type" value="Genomic_DNA"/>
</dbReference>
<accession>A0A1G6HAL6</accession>
<dbReference type="InterPro" id="IPR036388">
    <property type="entry name" value="WH-like_DNA-bd_sf"/>
</dbReference>
<reference evidence="2" key="1">
    <citation type="submission" date="2016-09" db="EMBL/GenBank/DDBJ databases">
        <authorList>
            <person name="Varghese N."/>
            <person name="Submissions S."/>
        </authorList>
    </citation>
    <scope>NUCLEOTIDE SEQUENCE [LARGE SCALE GENOMIC DNA]</scope>
    <source>
        <strain evidence="2">25nlg</strain>
    </source>
</reference>
<dbReference type="STRING" id="1464122.SAMN05421737_10397"/>
<dbReference type="Gene3D" id="3.30.500.20">
    <property type="entry name" value="BH3703-like domains"/>
    <property type="match status" value="1"/>
</dbReference>
<dbReference type="NCBIfam" id="TIGR01741">
    <property type="entry name" value="staph_tand_hypo"/>
    <property type="match status" value="1"/>
</dbReference>
<gene>
    <name evidence="1" type="ORF">SAMN05421737_10397</name>
</gene>
<proteinExistence type="predicted"/>
<name>A0A1G6HAL6_9BACI</name>
<dbReference type="Gene3D" id="1.10.10.10">
    <property type="entry name" value="Winged helix-like DNA-binding domain superfamily/Winged helix DNA-binding domain"/>
    <property type="match status" value="1"/>
</dbReference>
<organism evidence="1 2">
    <name type="scientific">Shouchella lonarensis</name>
    <dbReference type="NCBI Taxonomy" id="1464122"/>
    <lineage>
        <taxon>Bacteria</taxon>
        <taxon>Bacillati</taxon>
        <taxon>Bacillota</taxon>
        <taxon>Bacilli</taxon>
        <taxon>Bacillales</taxon>
        <taxon>Bacillaceae</taxon>
        <taxon>Shouchella</taxon>
    </lineage>
</organism>
<dbReference type="OrthoDB" id="1633905at2"/>
<keyword evidence="2" id="KW-1185">Reference proteome</keyword>
<dbReference type="InterPro" id="IPR006728">
    <property type="entry name" value="YezG-like"/>
</dbReference>
<dbReference type="Pfam" id="PF04634">
    <property type="entry name" value="YezG-like"/>
    <property type="match status" value="1"/>
</dbReference>
<dbReference type="SUPFAM" id="SSF160424">
    <property type="entry name" value="BH3703-like"/>
    <property type="match status" value="1"/>
</dbReference>
<dbReference type="RefSeq" id="WP_090774959.1">
    <property type="nucleotide sequence ID" value="NZ_FMYM01000003.1"/>
</dbReference>
<evidence type="ECO:0008006" key="3">
    <source>
        <dbReference type="Google" id="ProtNLM"/>
    </source>
</evidence>